<evidence type="ECO:0000313" key="1">
    <source>
        <dbReference type="EMBL" id="AVI09169.1"/>
    </source>
</evidence>
<accession>A0A2L2QDR4</accession>
<organismHost>
    <name type="scientific">Homo sapiens</name>
    <name type="common">Human</name>
    <dbReference type="NCBI Taxonomy" id="9606"/>
</organismHost>
<protein>
    <submittedName>
        <fullName evidence="1">Uncharacterized protein</fullName>
    </submittedName>
</protein>
<organism evidence="1">
    <name type="scientific">Human herpesvirus 6B</name>
    <name type="common">HHV-6 variant B</name>
    <name type="synonym">Human B lymphotropic virus</name>
    <dbReference type="NCBI Taxonomy" id="32604"/>
    <lineage>
        <taxon>Viruses</taxon>
        <taxon>Duplodnaviria</taxon>
        <taxon>Heunggongvirae</taxon>
        <taxon>Peploviricota</taxon>
        <taxon>Herviviricetes</taxon>
        <taxon>Herpesvirales</taxon>
        <taxon>Orthoherpesviridae</taxon>
        <taxon>Betaherpesvirinae</taxon>
        <taxon>Roseolovirus</taxon>
        <taxon>Roseolovirus humanbeta6b</taxon>
    </lineage>
</organism>
<reference evidence="1" key="1">
    <citation type="journal article" date="2018" name="J. Virol.">
        <title>Copy number heterogeneity, large origin tandem repeats, and interspecies recombination in HHV-6A and HHV-6B reference strains.</title>
        <authorList>
            <person name="Greninger A.L."/>
            <person name="Roychoudhury P."/>
            <person name="Makhsous N."/>
            <person name="Hanson D."/>
            <person name="Chase J."/>
            <person name="Krueger G."/>
            <person name="Xie H."/>
            <person name="Huang M.-L."/>
            <person name="Saunders L."/>
            <person name="Ablashi D."/>
            <person name="Koelle D.M."/>
            <person name="Cook L."/>
            <person name="Jerome K.R."/>
        </authorList>
    </citation>
    <scope>NUCLEOTIDE SEQUENCE</scope>
    <source>
        <strain evidence="1">NAK</strain>
    </source>
</reference>
<name>A0A2L2QDR4_HHV6H</name>
<sequence length="49" mass="6009">MKKKKHFQPFDFLHDESIQTTFPKCHTTSFFFRDNVPLFYLFSTKHLKV</sequence>
<dbReference type="EMBL" id="MF994827">
    <property type="protein sequence ID" value="AVI09169.1"/>
    <property type="molecule type" value="Genomic_DNA"/>
</dbReference>
<proteinExistence type="predicted"/>